<dbReference type="Gene3D" id="3.10.20.550">
    <property type="entry name" value="ASAP complex, SAP18 subunit"/>
    <property type="match status" value="1"/>
</dbReference>
<gene>
    <name evidence="3" type="ORF">KVT40_001902</name>
</gene>
<evidence type="ECO:0008006" key="5">
    <source>
        <dbReference type="Google" id="ProtNLM"/>
    </source>
</evidence>
<feature type="compositionally biased region" description="Gly residues" evidence="2">
    <location>
        <begin position="202"/>
        <end position="213"/>
    </location>
</feature>
<dbReference type="AlphaFoldDB" id="A0A8K0PK68"/>
<comment type="caution">
    <text evidence="3">The sequence shown here is derived from an EMBL/GenBank/DDBJ whole genome shotgun (WGS) entry which is preliminary data.</text>
</comment>
<dbReference type="Pfam" id="PF06487">
    <property type="entry name" value="SAP18"/>
    <property type="match status" value="1"/>
</dbReference>
<comment type="similarity">
    <text evidence="1">Belongs to the SAP18 family.</text>
</comment>
<name>A0A8K0PK68_9PEZI</name>
<dbReference type="OrthoDB" id="440566at2759"/>
<dbReference type="PANTHER" id="PTHR13082">
    <property type="entry name" value="SAP18"/>
    <property type="match status" value="1"/>
</dbReference>
<organism evidence="3 4">
    <name type="scientific">Elsinoe batatas</name>
    <dbReference type="NCBI Taxonomy" id="2601811"/>
    <lineage>
        <taxon>Eukaryota</taxon>
        <taxon>Fungi</taxon>
        <taxon>Dikarya</taxon>
        <taxon>Ascomycota</taxon>
        <taxon>Pezizomycotina</taxon>
        <taxon>Dothideomycetes</taxon>
        <taxon>Dothideomycetidae</taxon>
        <taxon>Myriangiales</taxon>
        <taxon>Elsinoaceae</taxon>
        <taxon>Elsinoe</taxon>
    </lineage>
</organism>
<proteinExistence type="inferred from homology"/>
<feature type="region of interest" description="Disordered" evidence="2">
    <location>
        <begin position="181"/>
        <end position="252"/>
    </location>
</feature>
<dbReference type="EMBL" id="JAESVG020000002">
    <property type="protein sequence ID" value="KAG8630283.1"/>
    <property type="molecule type" value="Genomic_DNA"/>
</dbReference>
<evidence type="ECO:0000313" key="3">
    <source>
        <dbReference type="EMBL" id="KAG8630283.1"/>
    </source>
</evidence>
<dbReference type="Proteomes" id="UP000809789">
    <property type="component" value="Unassembled WGS sequence"/>
</dbReference>
<dbReference type="PANTHER" id="PTHR13082:SF0">
    <property type="entry name" value="HISTONE DEACETYLASE COMPLEX SUBUNIT SAP18"/>
    <property type="match status" value="1"/>
</dbReference>
<evidence type="ECO:0000313" key="4">
    <source>
        <dbReference type="Proteomes" id="UP000809789"/>
    </source>
</evidence>
<dbReference type="InterPro" id="IPR042534">
    <property type="entry name" value="SAP18_sf"/>
</dbReference>
<evidence type="ECO:0000256" key="1">
    <source>
        <dbReference type="ARBA" id="ARBA00009143"/>
    </source>
</evidence>
<keyword evidence="4" id="KW-1185">Reference proteome</keyword>
<accession>A0A8K0PK68</accession>
<protein>
    <recommendedName>
        <fullName evidence="5">Sin3-associated polypeptide Sap18</fullName>
    </recommendedName>
</protein>
<evidence type="ECO:0000256" key="2">
    <source>
        <dbReference type="SAM" id="MobiDB-lite"/>
    </source>
</evidence>
<sequence>MALQPQPGRMSRTTTPPFLLRLFYRQSTFHSPNEFNTVPPTSALASSSIAIYTWPDCTLSELTSHVTSAIPDLLPSPAVGTRIGFRLIFPDTRAPGAEYEGRGRWMSKELGSVVIGEDVHSAHGGNIEVDGLPDDGGDNEALGLGRLTGDANKTLADARFVIGDYVSCTIITPRQDGSIANLPAGDRGGPRRAYDNGMNGHSRGGGFGRGRGNFGDRAYGPASNIPAGEWRRGERLPDGPRTDQGRRGGPRY</sequence>
<dbReference type="GO" id="GO:0005634">
    <property type="term" value="C:nucleus"/>
    <property type="evidence" value="ECO:0007669"/>
    <property type="project" value="TreeGrafter"/>
</dbReference>
<reference evidence="3" key="1">
    <citation type="submission" date="2021-07" db="EMBL/GenBank/DDBJ databases">
        <title>Elsinoe batatas strain:CRI-CJ2 Genome sequencing and assembly.</title>
        <authorList>
            <person name="Huang L."/>
        </authorList>
    </citation>
    <scope>NUCLEOTIDE SEQUENCE</scope>
    <source>
        <strain evidence="3">CRI-CJ2</strain>
    </source>
</reference>
<feature type="compositionally biased region" description="Basic and acidic residues" evidence="2">
    <location>
        <begin position="229"/>
        <end position="246"/>
    </location>
</feature>
<dbReference type="InterPro" id="IPR010516">
    <property type="entry name" value="SAP18"/>
</dbReference>